<feature type="transmembrane region" description="Helical" evidence="2">
    <location>
        <begin position="191"/>
        <end position="214"/>
    </location>
</feature>
<dbReference type="AlphaFoldDB" id="W9CE23"/>
<evidence type="ECO:0000256" key="2">
    <source>
        <dbReference type="SAM" id="Phobius"/>
    </source>
</evidence>
<comment type="caution">
    <text evidence="3">The sequence shown here is derived from an EMBL/GenBank/DDBJ whole genome shotgun (WGS) entry which is preliminary data.</text>
</comment>
<dbReference type="Proteomes" id="UP000019487">
    <property type="component" value="Unassembled WGS sequence"/>
</dbReference>
<organism evidence="3 4">
    <name type="scientific">Sclerotinia borealis (strain F-4128)</name>
    <dbReference type="NCBI Taxonomy" id="1432307"/>
    <lineage>
        <taxon>Eukaryota</taxon>
        <taxon>Fungi</taxon>
        <taxon>Dikarya</taxon>
        <taxon>Ascomycota</taxon>
        <taxon>Pezizomycotina</taxon>
        <taxon>Leotiomycetes</taxon>
        <taxon>Helotiales</taxon>
        <taxon>Sclerotiniaceae</taxon>
        <taxon>Sclerotinia</taxon>
    </lineage>
</organism>
<keyword evidence="2" id="KW-1133">Transmembrane helix</keyword>
<dbReference type="OrthoDB" id="3539644at2759"/>
<feature type="compositionally biased region" description="Polar residues" evidence="1">
    <location>
        <begin position="133"/>
        <end position="147"/>
    </location>
</feature>
<feature type="compositionally biased region" description="Basic and acidic residues" evidence="1">
    <location>
        <begin position="148"/>
        <end position="157"/>
    </location>
</feature>
<evidence type="ECO:0000313" key="3">
    <source>
        <dbReference type="EMBL" id="ESZ94116.1"/>
    </source>
</evidence>
<keyword evidence="2" id="KW-0472">Membrane</keyword>
<dbReference type="EMBL" id="AYSA01000267">
    <property type="protein sequence ID" value="ESZ94116.1"/>
    <property type="molecule type" value="Genomic_DNA"/>
</dbReference>
<accession>W9CE23</accession>
<name>W9CE23_SCLBF</name>
<gene>
    <name evidence="3" type="ORF">SBOR_5501</name>
</gene>
<proteinExistence type="predicted"/>
<feature type="region of interest" description="Disordered" evidence="1">
    <location>
        <begin position="133"/>
        <end position="175"/>
    </location>
</feature>
<protein>
    <recommendedName>
        <fullName evidence="5">Adhesin domain-containing protein</fullName>
    </recommendedName>
</protein>
<evidence type="ECO:0000313" key="4">
    <source>
        <dbReference type="Proteomes" id="UP000019487"/>
    </source>
</evidence>
<feature type="compositionally biased region" description="Basic and acidic residues" evidence="1">
    <location>
        <begin position="10"/>
        <end position="20"/>
    </location>
</feature>
<reference evidence="3 4" key="1">
    <citation type="journal article" date="2014" name="Genome Announc.">
        <title>Draft genome sequence of Sclerotinia borealis, a psychrophilic plant pathogenic fungus.</title>
        <authorList>
            <person name="Mardanov A.V."/>
            <person name="Beletsky A.V."/>
            <person name="Kadnikov V.V."/>
            <person name="Ignatov A.N."/>
            <person name="Ravin N.V."/>
        </authorList>
    </citation>
    <scope>NUCLEOTIDE SEQUENCE [LARGE SCALE GENOMIC DNA]</scope>
    <source>
        <strain evidence="4">F-4157</strain>
    </source>
</reference>
<feature type="region of interest" description="Disordered" evidence="1">
    <location>
        <begin position="1"/>
        <end position="116"/>
    </location>
</feature>
<evidence type="ECO:0008006" key="5">
    <source>
        <dbReference type="Google" id="ProtNLM"/>
    </source>
</evidence>
<keyword evidence="2" id="KW-0812">Transmembrane</keyword>
<feature type="compositionally biased region" description="Basic and acidic residues" evidence="1">
    <location>
        <begin position="52"/>
        <end position="68"/>
    </location>
</feature>
<sequence length="702" mass="77596">MPYSDNLYRAIDDSGNNRDGEDSDELSPIDGYFNSNQIPQDMIPDPTLSQEDNLKARKAREESPRDGEISSTRQMSSYINLSAHATENSRTSLHSFPASSHRRRDESFSQHQPFFDQPPPAYIASAESSPVSVQGQHTHTNYNTFSQHRLEEGRSREPQSMGRPGGNPEMNGRTPLWLYRTPKKIPFQKKIITKVLGVGLVLTIVAAFLSTVFIPNPNMGGGSRFSSPIHNGGPYCQHISKSEQTTFEIPNVAGIKVLQDFYKQDLPHDGRELNHVTTAGEVRIRNLPSSSKKGKAHFTVDVKLSDPEYSVVKTWNEDDGTLKISTPRFAPPGTSENPCISIEVTAWVPEDVEIPNVFFDLVTLSIRLFLETNIKVAGDTVLKTVSGDVHFPKHSHLSTGYTPITAAEFQSQRNFEFDSRSIIVETVSGRIEGTYPLYDLLRLSSQSGTIGVDIYPKPVLRLAPAPATLDIHTSSGRIEVQSPVKIPQAIFPREYITRVESISGAIQGDFFVGSTGIFKTSSSRIQLVVKPVLPTTSDNDDDDDDDDDDDVKIDEFSTYSISGSTHVTLLDPLFILPSAIDYTHENPIDHYSTPSSGLTTLSSTSPIQPYKSLLHTFHSTHKTTSGRIEAYYPSSWIGNILAKTISGRIEMEGKGIQIVERNDSWGFKRIKARKGVDRDEDGGSVVLETVNGAIALRIAEGL</sequence>
<feature type="compositionally biased region" description="Polar residues" evidence="1">
    <location>
        <begin position="69"/>
        <end position="98"/>
    </location>
</feature>
<evidence type="ECO:0000256" key="1">
    <source>
        <dbReference type="SAM" id="MobiDB-lite"/>
    </source>
</evidence>
<keyword evidence="4" id="KW-1185">Reference proteome</keyword>
<dbReference type="HOGENOM" id="CLU_021482_0_0_1"/>